<dbReference type="PANTHER" id="PTHR30290">
    <property type="entry name" value="PERIPLASMIC BINDING COMPONENT OF ABC TRANSPORTER"/>
    <property type="match status" value="1"/>
</dbReference>
<comment type="caution">
    <text evidence="3">The sequence shown here is derived from an EMBL/GenBank/DDBJ whole genome shotgun (WGS) entry which is preliminary data.</text>
</comment>
<keyword evidence="1" id="KW-0732">Signal</keyword>
<dbReference type="Gene3D" id="3.10.105.10">
    <property type="entry name" value="Dipeptide-binding Protein, Domain 3"/>
    <property type="match status" value="1"/>
</dbReference>
<evidence type="ECO:0000256" key="1">
    <source>
        <dbReference type="ARBA" id="ARBA00022729"/>
    </source>
</evidence>
<dbReference type="OrthoDB" id="9801799at2"/>
<keyword evidence="4" id="KW-1185">Reference proteome</keyword>
<organism evidence="3 4">
    <name type="scientific">Roseateles toxinivorans</name>
    <dbReference type="NCBI Taxonomy" id="270368"/>
    <lineage>
        <taxon>Bacteria</taxon>
        <taxon>Pseudomonadati</taxon>
        <taxon>Pseudomonadota</taxon>
        <taxon>Betaproteobacteria</taxon>
        <taxon>Burkholderiales</taxon>
        <taxon>Sphaerotilaceae</taxon>
        <taxon>Roseateles</taxon>
    </lineage>
</organism>
<reference evidence="3 4" key="1">
    <citation type="submission" date="2019-03" db="EMBL/GenBank/DDBJ databases">
        <title>Genomic Encyclopedia of Type Strains, Phase IV (KMG-IV): sequencing the most valuable type-strain genomes for metagenomic binning, comparative biology and taxonomic classification.</title>
        <authorList>
            <person name="Goeker M."/>
        </authorList>
    </citation>
    <scope>NUCLEOTIDE SEQUENCE [LARGE SCALE GENOMIC DNA]</scope>
    <source>
        <strain evidence="3 4">DSM 16998</strain>
    </source>
</reference>
<gene>
    <name evidence="3" type="ORF">DES47_1028</name>
</gene>
<dbReference type="Proteomes" id="UP000295361">
    <property type="component" value="Unassembled WGS sequence"/>
</dbReference>
<dbReference type="RefSeq" id="WP_133699751.1">
    <property type="nucleotide sequence ID" value="NZ_SNXS01000002.1"/>
</dbReference>
<dbReference type="CDD" id="cd08497">
    <property type="entry name" value="MbnE-like"/>
    <property type="match status" value="1"/>
</dbReference>
<accession>A0A4R6QNM6</accession>
<proteinExistence type="predicted"/>
<protein>
    <submittedName>
        <fullName evidence="3">Peptide/nickel transport system substrate-binding protein/microcin C transport system substrate-binding protein</fullName>
    </submittedName>
</protein>
<dbReference type="InParanoid" id="A0A4R6QNM6"/>
<feature type="domain" description="Solute-binding protein family 5" evidence="2">
    <location>
        <begin position="108"/>
        <end position="514"/>
    </location>
</feature>
<dbReference type="InterPro" id="IPR030678">
    <property type="entry name" value="Peptide/Ni-bd"/>
</dbReference>
<dbReference type="SUPFAM" id="SSF53850">
    <property type="entry name" value="Periplasmic binding protein-like II"/>
    <property type="match status" value="1"/>
</dbReference>
<dbReference type="GO" id="GO:0042884">
    <property type="term" value="P:microcin transport"/>
    <property type="evidence" value="ECO:0007669"/>
    <property type="project" value="TreeGrafter"/>
</dbReference>
<dbReference type="PIRSF" id="PIRSF002741">
    <property type="entry name" value="MppA"/>
    <property type="match status" value="1"/>
</dbReference>
<dbReference type="InterPro" id="IPR039424">
    <property type="entry name" value="SBP_5"/>
</dbReference>
<dbReference type="FunCoup" id="A0A4R6QNM6">
    <property type="interactions" value="109"/>
</dbReference>
<dbReference type="GO" id="GO:1904680">
    <property type="term" value="F:peptide transmembrane transporter activity"/>
    <property type="evidence" value="ECO:0007669"/>
    <property type="project" value="TreeGrafter"/>
</dbReference>
<dbReference type="GO" id="GO:0043190">
    <property type="term" value="C:ATP-binding cassette (ABC) transporter complex"/>
    <property type="evidence" value="ECO:0007669"/>
    <property type="project" value="InterPro"/>
</dbReference>
<dbReference type="AlphaFoldDB" id="A0A4R6QNM6"/>
<sequence>MLNDFLRRLTAGVLLVLCQGQCAAGEAGQWGHAWAGYGEPKYPAGYSHLDWVNPNAPKGGTLVLRNPDRRSSFDKFNPFTPRGAAPTGVMLFMFETLAVMSGDEPQTMYGLLAEAIRVAPDKSAVSFRLHPRASFSNGEPVTAADVKYSYDMQAGPASSPASRMAWRGVERVVVLDDRTVRFDLRQHTTDMVLATGNVRVFSRKWGGGKPFDEVVSEPPITSGPYVIGAVDMGRSLELKRNPSYWAKDLGARRGMFNFDRVIYRYYKDTAVAREAFKAGEVDIFLEGDPGAWTRLHTGRKWQDGRIRKETFATEIGVHMVSYAFNMRRPVFQDRRVRQALDLSFDFDTLNRQAIFRRAESLFSNSEFAAAGSPTPGELALLKPHRAELPEAVFGLPYVAPRTQGDPRQLRRHLLQARALLEQAGWTLDSGGVMRNARGQPMVLEFLTTGPTGQLTEWQANLERLGIRLIERVVDSALMGRRMERQDFDLYLSTEGTFTLPSATQLAGSYGSSPDGKTGSRYRGIQHPVVDALLKTMSEASTQEELRNATRALDRVVMWNHWGVPYRFSADARVSYWNRFGQPTRRPRLYVIDSVSTNLPAWPLLAWWALPGAPR</sequence>
<dbReference type="Pfam" id="PF00496">
    <property type="entry name" value="SBP_bac_5"/>
    <property type="match status" value="1"/>
</dbReference>
<dbReference type="Gene3D" id="3.40.190.10">
    <property type="entry name" value="Periplasmic binding protein-like II"/>
    <property type="match status" value="1"/>
</dbReference>
<dbReference type="GO" id="GO:0015833">
    <property type="term" value="P:peptide transport"/>
    <property type="evidence" value="ECO:0007669"/>
    <property type="project" value="TreeGrafter"/>
</dbReference>
<evidence type="ECO:0000259" key="2">
    <source>
        <dbReference type="Pfam" id="PF00496"/>
    </source>
</evidence>
<dbReference type="InterPro" id="IPR000914">
    <property type="entry name" value="SBP_5_dom"/>
</dbReference>
<evidence type="ECO:0000313" key="4">
    <source>
        <dbReference type="Proteomes" id="UP000295361"/>
    </source>
</evidence>
<dbReference type="PANTHER" id="PTHR30290:SF64">
    <property type="entry name" value="ABC TRANSPORTER PERIPLASMIC BINDING PROTEIN"/>
    <property type="match status" value="1"/>
</dbReference>
<dbReference type="GO" id="GO:0030288">
    <property type="term" value="C:outer membrane-bounded periplasmic space"/>
    <property type="evidence" value="ECO:0007669"/>
    <property type="project" value="TreeGrafter"/>
</dbReference>
<name>A0A4R6QNM6_9BURK</name>
<dbReference type="EMBL" id="SNXS01000002">
    <property type="protein sequence ID" value="TDP72263.1"/>
    <property type="molecule type" value="Genomic_DNA"/>
</dbReference>
<evidence type="ECO:0000313" key="3">
    <source>
        <dbReference type="EMBL" id="TDP72263.1"/>
    </source>
</evidence>